<protein>
    <recommendedName>
        <fullName evidence="4">DUF2490 domain-containing protein</fullName>
    </recommendedName>
</protein>
<sequence>MPRLLLILVLLLLQAQLLHADEWWAWTNVDYYRKPPWTGSVFMANFADEVDGSYAQMVSPRVKYAAARWLDLGLGLSMLRLENIATGDRYDQLRPELEVDPHYELTQQLRVDWRNRMEWRENQGAPSAANRTRHRVQVAWTLPQPLGPLTRVFASDECLMDLHLRRQTENRLVPLGLTFKITGSMDLDIFYMIDSKRTKTTWKHESVLGTYLRVRF</sequence>
<gene>
    <name evidence="2" type="ORF">HNQ65_000641</name>
</gene>
<feature type="chain" id="PRO_5030887372" description="DUF2490 domain-containing protein" evidence="1">
    <location>
        <begin position="21"/>
        <end position="216"/>
    </location>
</feature>
<organism evidence="2 3">
    <name type="scientific">Prosthecobacter vanneervenii</name>
    <dbReference type="NCBI Taxonomy" id="48466"/>
    <lineage>
        <taxon>Bacteria</taxon>
        <taxon>Pseudomonadati</taxon>
        <taxon>Verrucomicrobiota</taxon>
        <taxon>Verrucomicrobiia</taxon>
        <taxon>Verrucomicrobiales</taxon>
        <taxon>Verrucomicrobiaceae</taxon>
        <taxon>Prosthecobacter</taxon>
    </lineage>
</organism>
<dbReference type="InterPro" id="IPR019619">
    <property type="entry name" value="DUF2490"/>
</dbReference>
<dbReference type="EMBL" id="JACHIG010000001">
    <property type="protein sequence ID" value="MBB5031087.1"/>
    <property type="molecule type" value="Genomic_DNA"/>
</dbReference>
<evidence type="ECO:0000256" key="1">
    <source>
        <dbReference type="SAM" id="SignalP"/>
    </source>
</evidence>
<proteinExistence type="predicted"/>
<evidence type="ECO:0008006" key="4">
    <source>
        <dbReference type="Google" id="ProtNLM"/>
    </source>
</evidence>
<dbReference type="Pfam" id="PF10677">
    <property type="entry name" value="DUF2490"/>
    <property type="match status" value="1"/>
</dbReference>
<reference evidence="2 3" key="1">
    <citation type="submission" date="2020-08" db="EMBL/GenBank/DDBJ databases">
        <title>Genomic Encyclopedia of Type Strains, Phase IV (KMG-IV): sequencing the most valuable type-strain genomes for metagenomic binning, comparative biology and taxonomic classification.</title>
        <authorList>
            <person name="Goeker M."/>
        </authorList>
    </citation>
    <scope>NUCLEOTIDE SEQUENCE [LARGE SCALE GENOMIC DNA]</scope>
    <source>
        <strain evidence="2 3">DSM 12252</strain>
    </source>
</reference>
<dbReference type="Proteomes" id="UP000590740">
    <property type="component" value="Unassembled WGS sequence"/>
</dbReference>
<keyword evidence="1" id="KW-0732">Signal</keyword>
<dbReference type="AlphaFoldDB" id="A0A7W7Y7K3"/>
<comment type="caution">
    <text evidence="2">The sequence shown here is derived from an EMBL/GenBank/DDBJ whole genome shotgun (WGS) entry which is preliminary data.</text>
</comment>
<keyword evidence="3" id="KW-1185">Reference proteome</keyword>
<name>A0A7W7Y7K3_9BACT</name>
<accession>A0A7W7Y7K3</accession>
<dbReference type="RefSeq" id="WP_184338029.1">
    <property type="nucleotide sequence ID" value="NZ_JACHIG010000001.1"/>
</dbReference>
<evidence type="ECO:0000313" key="3">
    <source>
        <dbReference type="Proteomes" id="UP000590740"/>
    </source>
</evidence>
<evidence type="ECO:0000313" key="2">
    <source>
        <dbReference type="EMBL" id="MBB5031087.1"/>
    </source>
</evidence>
<feature type="signal peptide" evidence="1">
    <location>
        <begin position="1"/>
        <end position="20"/>
    </location>
</feature>